<reference evidence="2" key="1">
    <citation type="journal article" date="2020" name="Nat. Commun.">
        <title>Genome assembly of wild tea tree DASZ reveals pedigree and selection history of tea varieties.</title>
        <authorList>
            <person name="Zhang W."/>
            <person name="Zhang Y."/>
            <person name="Qiu H."/>
            <person name="Guo Y."/>
            <person name="Wan H."/>
            <person name="Zhang X."/>
            <person name="Scossa F."/>
            <person name="Alseekh S."/>
            <person name="Zhang Q."/>
            <person name="Wang P."/>
            <person name="Xu L."/>
            <person name="Schmidt M.H."/>
            <person name="Jia X."/>
            <person name="Li D."/>
            <person name="Zhu A."/>
            <person name="Guo F."/>
            <person name="Chen W."/>
            <person name="Ni D."/>
            <person name="Usadel B."/>
            <person name="Fernie A.R."/>
            <person name="Wen W."/>
        </authorList>
    </citation>
    <scope>NUCLEOTIDE SEQUENCE [LARGE SCALE GENOMIC DNA]</scope>
    <source>
        <strain evidence="2">cv. G240</strain>
    </source>
</reference>
<sequence length="134" mass="15258">MVFYRVDVLENNTDELLELKVEPPPMRPAYSNNGSVISINSQGKEEVKATRFSNRDANPDRIVILRVYLGGIRTDRALIPSQLVNFAKIVFDKDPHGELIIKAFRAKLTDLCRIRGFGFLGRDYHGRPEEIILS</sequence>
<proteinExistence type="predicted"/>
<gene>
    <name evidence="1" type="ORF">HYC85_009095</name>
</gene>
<evidence type="ECO:0000313" key="1">
    <source>
        <dbReference type="EMBL" id="KAF5951151.1"/>
    </source>
</evidence>
<dbReference type="Proteomes" id="UP000593564">
    <property type="component" value="Unassembled WGS sequence"/>
</dbReference>
<dbReference type="EMBL" id="JACBKZ010000004">
    <property type="protein sequence ID" value="KAF5951151.1"/>
    <property type="molecule type" value="Genomic_DNA"/>
</dbReference>
<accession>A0A7J7HG05</accession>
<evidence type="ECO:0000313" key="2">
    <source>
        <dbReference type="Proteomes" id="UP000593564"/>
    </source>
</evidence>
<protein>
    <submittedName>
        <fullName evidence="1">Uncharacterized protein</fullName>
    </submittedName>
</protein>
<keyword evidence="2" id="KW-1185">Reference proteome</keyword>
<dbReference type="AlphaFoldDB" id="A0A7J7HG05"/>
<reference evidence="1 2" key="2">
    <citation type="submission" date="2020-07" db="EMBL/GenBank/DDBJ databases">
        <title>Genome assembly of wild tea tree DASZ reveals pedigree and selection history of tea varieties.</title>
        <authorList>
            <person name="Zhang W."/>
        </authorList>
    </citation>
    <scope>NUCLEOTIDE SEQUENCE [LARGE SCALE GENOMIC DNA]</scope>
    <source>
        <strain evidence="2">cv. G240</strain>
        <tissue evidence="1">Leaf</tissue>
    </source>
</reference>
<comment type="caution">
    <text evidence="1">The sequence shown here is derived from an EMBL/GenBank/DDBJ whole genome shotgun (WGS) entry which is preliminary data.</text>
</comment>
<name>A0A7J7HG05_CAMSI</name>
<organism evidence="1 2">
    <name type="scientific">Camellia sinensis</name>
    <name type="common">Tea plant</name>
    <name type="synonym">Thea sinensis</name>
    <dbReference type="NCBI Taxonomy" id="4442"/>
    <lineage>
        <taxon>Eukaryota</taxon>
        <taxon>Viridiplantae</taxon>
        <taxon>Streptophyta</taxon>
        <taxon>Embryophyta</taxon>
        <taxon>Tracheophyta</taxon>
        <taxon>Spermatophyta</taxon>
        <taxon>Magnoliopsida</taxon>
        <taxon>eudicotyledons</taxon>
        <taxon>Gunneridae</taxon>
        <taxon>Pentapetalae</taxon>
        <taxon>asterids</taxon>
        <taxon>Ericales</taxon>
        <taxon>Theaceae</taxon>
        <taxon>Camellia</taxon>
    </lineage>
</organism>